<evidence type="ECO:0000313" key="4">
    <source>
        <dbReference type="Proteomes" id="UP000516380"/>
    </source>
</evidence>
<accession>A0A7G1IQK6</accession>
<evidence type="ECO:0000256" key="2">
    <source>
        <dbReference type="SAM" id="Phobius"/>
    </source>
</evidence>
<dbReference type="EMBL" id="AP023343">
    <property type="protein sequence ID" value="BCI92169.1"/>
    <property type="molecule type" value="Genomic_DNA"/>
</dbReference>
<evidence type="ECO:0000256" key="1">
    <source>
        <dbReference type="SAM" id="MobiDB-lite"/>
    </source>
</evidence>
<feature type="transmembrane region" description="Helical" evidence="2">
    <location>
        <begin position="12"/>
        <end position="30"/>
    </location>
</feature>
<organism evidence="3 4">
    <name type="scientific">Mycobacterium kansasii</name>
    <dbReference type="NCBI Taxonomy" id="1768"/>
    <lineage>
        <taxon>Bacteria</taxon>
        <taxon>Bacillati</taxon>
        <taxon>Actinomycetota</taxon>
        <taxon>Actinomycetes</taxon>
        <taxon>Mycobacteriales</taxon>
        <taxon>Mycobacteriaceae</taxon>
        <taxon>Mycobacterium</taxon>
    </lineage>
</organism>
<feature type="compositionally biased region" description="Polar residues" evidence="1">
    <location>
        <begin position="52"/>
        <end position="65"/>
    </location>
</feature>
<name>A0A7G1IQK6_MYCKA</name>
<evidence type="ECO:0008006" key="5">
    <source>
        <dbReference type="Google" id="ProtNLM"/>
    </source>
</evidence>
<evidence type="ECO:0000313" key="3">
    <source>
        <dbReference type="EMBL" id="BCI92169.1"/>
    </source>
</evidence>
<dbReference type="Proteomes" id="UP000516380">
    <property type="component" value="Chromosome"/>
</dbReference>
<reference evidence="3 4" key="1">
    <citation type="submission" date="2020-07" db="EMBL/GenBank/DDBJ databases">
        <title>Mycobacterium kansasii (former subtype) with zoonotic potential isolated from diseased indoor pet cat, Japan.</title>
        <authorList>
            <person name="Fukano H."/>
            <person name="Terazono T."/>
            <person name="Hoshino Y."/>
        </authorList>
    </citation>
    <scope>NUCLEOTIDE SEQUENCE [LARGE SCALE GENOMIC DNA]</scope>
    <source>
        <strain evidence="3 4">Kuro-I</strain>
    </source>
</reference>
<keyword evidence="2" id="KW-1133">Transmembrane helix</keyword>
<proteinExistence type="predicted"/>
<keyword evidence="2" id="KW-0812">Transmembrane</keyword>
<keyword evidence="2" id="KW-0472">Membrane</keyword>
<protein>
    <recommendedName>
        <fullName evidence="5">Rhomboid family protein</fullName>
    </recommendedName>
</protein>
<keyword evidence="4" id="KW-1185">Reference proteome</keyword>
<feature type="region of interest" description="Disordered" evidence="1">
    <location>
        <begin position="44"/>
        <end position="73"/>
    </location>
</feature>
<gene>
    <name evidence="3" type="ORF">NIIDMKKI_73750</name>
</gene>
<dbReference type="AlphaFoldDB" id="A0A7G1IQK6"/>
<sequence length="73" mass="7946">MVGKRLALDVRWVVAVIVINLVFTFVVPAVSSQLISWQGHVGGLVTGGWSRRPTSTRRGNAGTRSKSLRRSLS</sequence>